<reference evidence="1 2" key="1">
    <citation type="submission" date="2024-06" db="EMBL/GenBank/DDBJ databases">
        <title>The Natural Products Discovery Center: Release of the First 8490 Sequenced Strains for Exploring Actinobacteria Biosynthetic Diversity.</title>
        <authorList>
            <person name="Kalkreuter E."/>
            <person name="Kautsar S.A."/>
            <person name="Yang D."/>
            <person name="Bader C.D."/>
            <person name="Teijaro C.N."/>
            <person name="Fluegel L."/>
            <person name="Davis C.M."/>
            <person name="Simpson J.R."/>
            <person name="Lauterbach L."/>
            <person name="Steele A.D."/>
            <person name="Gui C."/>
            <person name="Meng S."/>
            <person name="Li G."/>
            <person name="Viehrig K."/>
            <person name="Ye F."/>
            <person name="Su P."/>
            <person name="Kiefer A.F."/>
            <person name="Nichols A."/>
            <person name="Cepeda A.J."/>
            <person name="Yan W."/>
            <person name="Fan B."/>
            <person name="Jiang Y."/>
            <person name="Adhikari A."/>
            <person name="Zheng C.-J."/>
            <person name="Schuster L."/>
            <person name="Cowan T.M."/>
            <person name="Smanski M.J."/>
            <person name="Chevrette M.G."/>
            <person name="De Carvalho L.P.S."/>
            <person name="Shen B."/>
        </authorList>
    </citation>
    <scope>NUCLEOTIDE SEQUENCE [LARGE SCALE GENOMIC DNA]</scope>
    <source>
        <strain evidence="1 2">NPDC049574</strain>
    </source>
</reference>
<evidence type="ECO:0000313" key="2">
    <source>
        <dbReference type="Proteomes" id="UP001552427"/>
    </source>
</evidence>
<dbReference type="RefSeq" id="WP_364462398.1">
    <property type="nucleotide sequence ID" value="NZ_JBFARM010000018.1"/>
</dbReference>
<sequence>MQAARDSWAQLDDFICVTWVSGGAFEDVVRSFGVQNSAPDRVNTTVRDEAEAILASRRVEPRLLVRNRSTWTILLEVRTCRGSADGVLVAAAQNGQALNVFANEQGTRVTYAAGGAVVHTFYAEELAEDFGMSGILEWANALGVSAHEWANHPKSAAFMLAEALTGIMVDDSWVDGDWMGVPLIGDAPPANSVVLPYEDMRQLVDLRPDIRAFVDAPTAGNVRAMKNMLARFAVARAELFHPTVTAALNALDERLSFERMEALREDMRALDQEIRQRAHDGFDIETAVRWISAAQALDAALDPSTSSLSYLACASRARSLPLNDEERLILETFDVINADIDRRVRRQSG</sequence>
<dbReference type="Proteomes" id="UP001552427">
    <property type="component" value="Unassembled WGS sequence"/>
</dbReference>
<gene>
    <name evidence="1" type="ORF">AB0K40_43360</name>
</gene>
<dbReference type="EMBL" id="JBFARM010000018">
    <property type="protein sequence ID" value="MEV4292389.1"/>
    <property type="molecule type" value="Genomic_DNA"/>
</dbReference>
<comment type="caution">
    <text evidence="1">The sequence shown here is derived from an EMBL/GenBank/DDBJ whole genome shotgun (WGS) entry which is preliminary data.</text>
</comment>
<accession>A0ABV3HIL8</accession>
<proteinExistence type="predicted"/>
<protein>
    <submittedName>
        <fullName evidence="1">Uncharacterized protein</fullName>
    </submittedName>
</protein>
<evidence type="ECO:0000313" key="1">
    <source>
        <dbReference type="EMBL" id="MEV4292389.1"/>
    </source>
</evidence>
<keyword evidence="2" id="KW-1185">Reference proteome</keyword>
<organism evidence="1 2">
    <name type="scientific">Nonomuraea bangladeshensis</name>
    <dbReference type="NCBI Taxonomy" id="404385"/>
    <lineage>
        <taxon>Bacteria</taxon>
        <taxon>Bacillati</taxon>
        <taxon>Actinomycetota</taxon>
        <taxon>Actinomycetes</taxon>
        <taxon>Streptosporangiales</taxon>
        <taxon>Streptosporangiaceae</taxon>
        <taxon>Nonomuraea</taxon>
    </lineage>
</organism>
<name>A0ABV3HIL8_9ACTN</name>